<accession>A0A0N8GE83</accession>
<proteinExistence type="predicted"/>
<comment type="caution">
    <text evidence="1">The sequence shown here is derived from an EMBL/GenBank/DDBJ whole genome shotgun (WGS) entry which is preliminary data.</text>
</comment>
<reference evidence="1 2" key="1">
    <citation type="submission" date="2015-09" db="EMBL/GenBank/DDBJ databases">
        <authorList>
            <consortium name="Swine Surveillance"/>
        </authorList>
    </citation>
    <scope>NUCLEOTIDE SEQUENCE [LARGE SCALE GENOMIC DNA]</scope>
    <source>
        <strain evidence="1 2">16</strain>
    </source>
</reference>
<dbReference type="STRING" id="665126.ABB55_28125"/>
<dbReference type="AlphaFoldDB" id="A0A0N8GE83"/>
<protein>
    <submittedName>
        <fullName evidence="1">Uncharacterized protein</fullName>
    </submittedName>
</protein>
<name>A0A0N8GE83_9HYPH</name>
<reference evidence="1 2" key="2">
    <citation type="submission" date="2015-10" db="EMBL/GenBank/DDBJ databases">
        <title>Draft Genome Sequence of Prosthecomicrobium hirschii ATCC 27832.</title>
        <authorList>
            <person name="Daniel J."/>
            <person name="Givan S.A."/>
            <person name="Brun Y.V."/>
            <person name="Brown P.J."/>
        </authorList>
    </citation>
    <scope>NUCLEOTIDE SEQUENCE [LARGE SCALE GENOMIC DNA]</scope>
    <source>
        <strain evidence="1 2">16</strain>
    </source>
</reference>
<evidence type="ECO:0000313" key="1">
    <source>
        <dbReference type="EMBL" id="KPL50801.1"/>
    </source>
</evidence>
<keyword evidence="2" id="KW-1185">Reference proteome</keyword>
<sequence length="135" mass="14498">MTEGSIRTVRVRALAELGRRLGSPHDQALADMAEAIDLATQDRHDCKRALVGPPQAPPGAERPLPFRYLNPTGALAASLGLGAETLAHLGYADAAGRPDVVMSAVFTMQLGPHTIWGNAETGRFVDVSNPWRVYR</sequence>
<dbReference type="Proteomes" id="UP000048984">
    <property type="component" value="Unassembled WGS sequence"/>
</dbReference>
<gene>
    <name evidence="1" type="ORF">ABB55_28125</name>
</gene>
<evidence type="ECO:0000313" key="2">
    <source>
        <dbReference type="Proteomes" id="UP000048984"/>
    </source>
</evidence>
<dbReference type="RefSeq" id="WP_054362391.1">
    <property type="nucleotide sequence ID" value="NZ_LJYW01000002.1"/>
</dbReference>
<organism evidence="1 2">
    <name type="scientific">Prosthecodimorpha hirschii</name>
    <dbReference type="NCBI Taxonomy" id="665126"/>
    <lineage>
        <taxon>Bacteria</taxon>
        <taxon>Pseudomonadati</taxon>
        <taxon>Pseudomonadota</taxon>
        <taxon>Alphaproteobacteria</taxon>
        <taxon>Hyphomicrobiales</taxon>
        <taxon>Ancalomicrobiaceae</taxon>
        <taxon>Prosthecodimorpha</taxon>
    </lineage>
</organism>
<dbReference type="EMBL" id="LJYW01000002">
    <property type="protein sequence ID" value="KPL50801.1"/>
    <property type="molecule type" value="Genomic_DNA"/>
</dbReference>